<reference evidence="1 2" key="1">
    <citation type="journal article" date="2012" name="Nat. Biotechnol.">
        <title>Draft genome sequence of pigeonpea (Cajanus cajan), an orphan legume crop of resource-poor farmers.</title>
        <authorList>
            <person name="Varshney R.K."/>
            <person name="Chen W."/>
            <person name="Li Y."/>
            <person name="Bharti A.K."/>
            <person name="Saxena R.K."/>
            <person name="Schlueter J.A."/>
            <person name="Donoghue M.T."/>
            <person name="Azam S."/>
            <person name="Fan G."/>
            <person name="Whaley A.M."/>
            <person name="Farmer A.D."/>
            <person name="Sheridan J."/>
            <person name="Iwata A."/>
            <person name="Tuteja R."/>
            <person name="Penmetsa R.V."/>
            <person name="Wu W."/>
            <person name="Upadhyaya H.D."/>
            <person name="Yang S.P."/>
            <person name="Shah T."/>
            <person name="Saxena K.B."/>
            <person name="Michael T."/>
            <person name="McCombie W.R."/>
            <person name="Yang B."/>
            <person name="Zhang G."/>
            <person name="Yang H."/>
            <person name="Wang J."/>
            <person name="Spillane C."/>
            <person name="Cook D.R."/>
            <person name="May G.D."/>
            <person name="Xu X."/>
            <person name="Jackson S.A."/>
        </authorList>
    </citation>
    <scope>NUCLEOTIDE SEQUENCE [LARGE SCALE GENOMIC DNA]</scope>
    <source>
        <strain evidence="2">cv. Asha</strain>
    </source>
</reference>
<dbReference type="EMBL" id="CM003612">
    <property type="protein sequence ID" value="KYP58638.1"/>
    <property type="molecule type" value="Genomic_DNA"/>
</dbReference>
<keyword evidence="2" id="KW-1185">Reference proteome</keyword>
<gene>
    <name evidence="1" type="ORF">KK1_014054</name>
</gene>
<dbReference type="Proteomes" id="UP000075243">
    <property type="component" value="Chromosome 10"/>
</dbReference>
<evidence type="ECO:0008006" key="3">
    <source>
        <dbReference type="Google" id="ProtNLM"/>
    </source>
</evidence>
<evidence type="ECO:0000313" key="2">
    <source>
        <dbReference type="Proteomes" id="UP000075243"/>
    </source>
</evidence>
<organism evidence="1 2">
    <name type="scientific">Cajanus cajan</name>
    <name type="common">Pigeon pea</name>
    <name type="synonym">Cajanus indicus</name>
    <dbReference type="NCBI Taxonomy" id="3821"/>
    <lineage>
        <taxon>Eukaryota</taxon>
        <taxon>Viridiplantae</taxon>
        <taxon>Streptophyta</taxon>
        <taxon>Embryophyta</taxon>
        <taxon>Tracheophyta</taxon>
        <taxon>Spermatophyta</taxon>
        <taxon>Magnoliopsida</taxon>
        <taxon>eudicotyledons</taxon>
        <taxon>Gunneridae</taxon>
        <taxon>Pentapetalae</taxon>
        <taxon>rosids</taxon>
        <taxon>fabids</taxon>
        <taxon>Fabales</taxon>
        <taxon>Fabaceae</taxon>
        <taxon>Papilionoideae</taxon>
        <taxon>50 kb inversion clade</taxon>
        <taxon>NPAAA clade</taxon>
        <taxon>indigoferoid/millettioid clade</taxon>
        <taxon>Phaseoleae</taxon>
        <taxon>Cajanus</taxon>
    </lineage>
</organism>
<dbReference type="Gramene" id="C.cajan_13637.t">
    <property type="protein sequence ID" value="C.cajan_13637.t.cds1"/>
    <property type="gene ID" value="C.cajan_13637"/>
</dbReference>
<evidence type="ECO:0000313" key="1">
    <source>
        <dbReference type="EMBL" id="KYP58638.1"/>
    </source>
</evidence>
<sequence length="73" mass="8037">MSKAVECHVFSGYSVGHQSVSVSHLQYANDTLIIGGASSLNVWAIKSILQIFELVAGLKVNFHKSKLFRQAKF</sequence>
<accession>A0A151SV37</accession>
<name>A0A151SV37_CAJCA</name>
<proteinExistence type="predicted"/>
<dbReference type="AlphaFoldDB" id="A0A151SV37"/>
<protein>
    <recommendedName>
        <fullName evidence="3">Reverse transcriptase domain-containing protein</fullName>
    </recommendedName>
</protein>